<dbReference type="InterPro" id="IPR015895">
    <property type="entry name" value="4pyrrol_synth_GluRdtase_N"/>
</dbReference>
<evidence type="ECO:0000256" key="12">
    <source>
        <dbReference type="PIRSR" id="PIRSR000445-4"/>
    </source>
</evidence>
<dbReference type="Proteomes" id="UP000664332">
    <property type="component" value="Unassembled WGS sequence"/>
</dbReference>
<dbReference type="Gene3D" id="3.30.460.30">
    <property type="entry name" value="Glutamyl-tRNA reductase, N-terminal domain"/>
    <property type="match status" value="1"/>
</dbReference>
<feature type="domain" description="Glutamyl-tRNA reductase N-terminal" evidence="17">
    <location>
        <begin position="6"/>
        <end position="156"/>
    </location>
</feature>
<keyword evidence="5 8" id="KW-0560">Oxidoreductase</keyword>
<evidence type="ECO:0000256" key="8">
    <source>
        <dbReference type="HAMAP-Rule" id="MF_00087"/>
    </source>
</evidence>
<feature type="domain" description="Quinate/shikimate 5-dehydrogenase/glutamyl-tRNA reductase" evidence="16">
    <location>
        <begin position="184"/>
        <end position="312"/>
    </location>
</feature>
<feature type="binding site" evidence="8 10">
    <location>
        <position position="120"/>
    </location>
    <ligand>
        <name>substrate</name>
    </ligand>
</feature>
<comment type="function">
    <text evidence="8">Catalyzes the NADPH-dependent reduction of glutamyl-tRNA(Glu) to glutamate 1-semialdehyde (GSA).</text>
</comment>
<feature type="binding site" evidence="8 11">
    <location>
        <begin position="194"/>
        <end position="199"/>
    </location>
    <ligand>
        <name>NADP(+)</name>
        <dbReference type="ChEBI" id="CHEBI:58349"/>
    </ligand>
</feature>
<dbReference type="Pfam" id="PF01488">
    <property type="entry name" value="Shikimate_DH"/>
    <property type="match status" value="1"/>
</dbReference>
<protein>
    <recommendedName>
        <fullName evidence="3 8">Glutamyl-tRNA reductase</fullName>
        <shortName evidence="8">GluTR</shortName>
        <ecNumber evidence="3 8">1.2.1.70</ecNumber>
    </recommendedName>
</protein>
<comment type="caution">
    <text evidence="18">The sequence shown here is derived from an EMBL/GenBank/DDBJ whole genome shotgun (WGS) entry which is preliminary data.</text>
</comment>
<dbReference type="GO" id="GO:0008883">
    <property type="term" value="F:glutamyl-tRNA reductase activity"/>
    <property type="evidence" value="ECO:0007669"/>
    <property type="project" value="UniProtKB-UniRule"/>
</dbReference>
<proteinExistence type="inferred from homology"/>
<comment type="pathway">
    <text evidence="1 8 13">Porphyrin-containing compound metabolism; protoporphyrin-IX biosynthesis; 5-aminolevulinate from L-glutamyl-tRNA(Glu): step 1/2.</text>
</comment>
<evidence type="ECO:0000256" key="10">
    <source>
        <dbReference type="PIRSR" id="PIRSR000445-2"/>
    </source>
</evidence>
<evidence type="ECO:0000313" key="18">
    <source>
        <dbReference type="EMBL" id="MBN9643879.1"/>
    </source>
</evidence>
<dbReference type="SUPFAM" id="SSF51735">
    <property type="entry name" value="NAD(P)-binding Rossmann-fold domains"/>
    <property type="match status" value="1"/>
</dbReference>
<comment type="catalytic activity">
    <reaction evidence="7 8 13">
        <text>(S)-4-amino-5-oxopentanoate + tRNA(Glu) + NADP(+) = L-glutamyl-tRNA(Glu) + NADPH + H(+)</text>
        <dbReference type="Rhea" id="RHEA:12344"/>
        <dbReference type="Rhea" id="RHEA-COMP:9663"/>
        <dbReference type="Rhea" id="RHEA-COMP:9680"/>
        <dbReference type="ChEBI" id="CHEBI:15378"/>
        <dbReference type="ChEBI" id="CHEBI:57501"/>
        <dbReference type="ChEBI" id="CHEBI:57783"/>
        <dbReference type="ChEBI" id="CHEBI:58349"/>
        <dbReference type="ChEBI" id="CHEBI:78442"/>
        <dbReference type="ChEBI" id="CHEBI:78520"/>
        <dbReference type="EC" id="1.2.1.70"/>
    </reaction>
</comment>
<dbReference type="PANTHER" id="PTHR43013:SF1">
    <property type="entry name" value="GLUTAMYL-TRNA REDUCTASE"/>
    <property type="match status" value="1"/>
</dbReference>
<reference evidence="18" key="1">
    <citation type="submission" date="2021-03" db="EMBL/GenBank/DDBJ databases">
        <authorList>
            <person name="Sun Q."/>
        </authorList>
    </citation>
    <scope>NUCLEOTIDE SEQUENCE</scope>
    <source>
        <strain evidence="18">CCM 8862</strain>
    </source>
</reference>
<dbReference type="GO" id="GO:0019353">
    <property type="term" value="P:protoporphyrinogen IX biosynthetic process from glutamate"/>
    <property type="evidence" value="ECO:0007669"/>
    <property type="project" value="TreeGrafter"/>
</dbReference>
<dbReference type="InterPro" id="IPR018214">
    <property type="entry name" value="GluRdtase_CS"/>
</dbReference>
<evidence type="ECO:0000256" key="5">
    <source>
        <dbReference type="ARBA" id="ARBA00023002"/>
    </source>
</evidence>
<feature type="binding site" evidence="8 10">
    <location>
        <begin position="49"/>
        <end position="52"/>
    </location>
    <ligand>
        <name>substrate</name>
    </ligand>
</feature>
<dbReference type="NCBIfam" id="NF000744">
    <property type="entry name" value="PRK00045.1-3"/>
    <property type="match status" value="1"/>
</dbReference>
<dbReference type="Pfam" id="PF00745">
    <property type="entry name" value="GlutR_dimer"/>
    <property type="match status" value="1"/>
</dbReference>
<evidence type="ECO:0000313" key="19">
    <source>
        <dbReference type="Proteomes" id="UP000664332"/>
    </source>
</evidence>
<evidence type="ECO:0000256" key="6">
    <source>
        <dbReference type="ARBA" id="ARBA00023244"/>
    </source>
</evidence>
<name>A0A939ITI1_9CORY</name>
<evidence type="ECO:0000256" key="9">
    <source>
        <dbReference type="PIRSR" id="PIRSR000445-1"/>
    </source>
</evidence>
<feature type="site" description="Important for activity" evidence="8 12">
    <location>
        <position position="99"/>
    </location>
</feature>
<evidence type="ECO:0000259" key="17">
    <source>
        <dbReference type="Pfam" id="PF05201"/>
    </source>
</evidence>
<dbReference type="PANTHER" id="PTHR43013">
    <property type="entry name" value="GLUTAMYL-TRNA REDUCTASE"/>
    <property type="match status" value="1"/>
</dbReference>
<dbReference type="Pfam" id="PF05201">
    <property type="entry name" value="GlutR_N"/>
    <property type="match status" value="1"/>
</dbReference>
<evidence type="ECO:0000256" key="1">
    <source>
        <dbReference type="ARBA" id="ARBA00005059"/>
    </source>
</evidence>
<feature type="active site" description="Nucleophile" evidence="8 9">
    <location>
        <position position="50"/>
    </location>
</feature>
<feature type="region of interest" description="Disordered" evidence="14">
    <location>
        <begin position="478"/>
        <end position="501"/>
    </location>
</feature>
<evidence type="ECO:0000256" key="14">
    <source>
        <dbReference type="SAM" id="MobiDB-lite"/>
    </source>
</evidence>
<dbReference type="SUPFAM" id="SSF69742">
    <property type="entry name" value="Glutamyl tRNA-reductase catalytic, N-terminal domain"/>
    <property type="match status" value="1"/>
</dbReference>
<dbReference type="AlphaFoldDB" id="A0A939ITI1"/>
<dbReference type="InterPro" id="IPR036453">
    <property type="entry name" value="GluRdtase_dimer_dom_sf"/>
</dbReference>
<feature type="binding site" evidence="8 10">
    <location>
        <begin position="114"/>
        <end position="116"/>
    </location>
    <ligand>
        <name>substrate</name>
    </ligand>
</feature>
<dbReference type="RefSeq" id="WP_207118611.1">
    <property type="nucleotide sequence ID" value="NZ_JAFLEQ010000008.1"/>
</dbReference>
<dbReference type="PROSITE" id="PS00747">
    <property type="entry name" value="GLUTR"/>
    <property type="match status" value="1"/>
</dbReference>
<dbReference type="InterPro" id="IPR000343">
    <property type="entry name" value="4pyrrol_synth_GluRdtase"/>
</dbReference>
<dbReference type="InterPro" id="IPR006151">
    <property type="entry name" value="Shikm_DH/Glu-tRNA_Rdtase"/>
</dbReference>
<dbReference type="GO" id="GO:0050661">
    <property type="term" value="F:NADP binding"/>
    <property type="evidence" value="ECO:0007669"/>
    <property type="project" value="InterPro"/>
</dbReference>
<comment type="domain">
    <text evidence="8">Possesses an unusual extended V-shaped dimeric structure with each monomer consisting of three distinct domains arranged along a curved 'spinal' alpha-helix. The N-terminal catalytic domain specifically recognizes the glutamate moiety of the substrate. The second domain is the NADPH-binding domain, and the third C-terminal domain is responsible for dimerization.</text>
</comment>
<dbReference type="InterPro" id="IPR036291">
    <property type="entry name" value="NAD(P)-bd_dom_sf"/>
</dbReference>
<dbReference type="Gene3D" id="3.40.50.720">
    <property type="entry name" value="NAD(P)-binding Rossmann-like Domain"/>
    <property type="match status" value="1"/>
</dbReference>
<dbReference type="NCBIfam" id="TIGR01035">
    <property type="entry name" value="hemA"/>
    <property type="match status" value="1"/>
</dbReference>
<keyword evidence="6 8" id="KW-0627">Porphyrin biosynthesis</keyword>
<gene>
    <name evidence="8" type="primary">hemA</name>
    <name evidence="18" type="ORF">JZY06_04480</name>
</gene>
<dbReference type="HAMAP" id="MF_00087">
    <property type="entry name" value="Glu_tRNA_reductase"/>
    <property type="match status" value="1"/>
</dbReference>
<feature type="domain" description="Tetrapyrrole biosynthesis glutamyl-tRNA reductase dimerisation" evidence="15">
    <location>
        <begin position="325"/>
        <end position="424"/>
    </location>
</feature>
<dbReference type="CDD" id="cd05213">
    <property type="entry name" value="NAD_bind_Glutamyl_tRNA_reduct"/>
    <property type="match status" value="1"/>
</dbReference>
<dbReference type="InterPro" id="IPR036343">
    <property type="entry name" value="GluRdtase_N_sf"/>
</dbReference>
<dbReference type="EMBL" id="JAFLEQ010000008">
    <property type="protein sequence ID" value="MBN9643879.1"/>
    <property type="molecule type" value="Genomic_DNA"/>
</dbReference>
<dbReference type="FunFam" id="3.30.460.30:FF:000001">
    <property type="entry name" value="Glutamyl-tRNA reductase"/>
    <property type="match status" value="1"/>
</dbReference>
<evidence type="ECO:0000256" key="4">
    <source>
        <dbReference type="ARBA" id="ARBA00022857"/>
    </source>
</evidence>
<dbReference type="InterPro" id="IPR015896">
    <property type="entry name" value="4pyrrol_synth_GluRdtase_dimer"/>
</dbReference>
<comment type="miscellaneous">
    <text evidence="8">During catalysis, the active site Cys acts as a nucleophile attacking the alpha-carbonyl group of tRNA-bound glutamate with the formation of a thioester intermediate between enzyme and glutamate, and the concomitant release of tRNA(Glu). The thioester intermediate is finally reduced by direct hydride transfer from NADPH, to form the product GSA.</text>
</comment>
<evidence type="ECO:0000256" key="3">
    <source>
        <dbReference type="ARBA" id="ARBA00012970"/>
    </source>
</evidence>
<evidence type="ECO:0000256" key="11">
    <source>
        <dbReference type="PIRSR" id="PIRSR000445-3"/>
    </source>
</evidence>
<comment type="subunit">
    <text evidence="8">Homodimer.</text>
</comment>
<evidence type="ECO:0000256" key="13">
    <source>
        <dbReference type="RuleBase" id="RU000584"/>
    </source>
</evidence>
<accession>A0A939ITI1</accession>
<evidence type="ECO:0000256" key="2">
    <source>
        <dbReference type="ARBA" id="ARBA00005916"/>
    </source>
</evidence>
<sequence>MSVLIVGMSHRSAPVTVLEKTTMDVSRRAEACRMLVGKASVDEAMVVSTCNRVEVYAVTSSFHTGVTDIVEVLVSLSGVDATTLRSHLYVRYADAAAEHLFAVAAGMDSMVVGEQQIIGQVRAAYQQAHELGTAGKSLHLLAQCALHTGKRVHSETAIDDEGASMVSFAFDQACRVTGWSGHNPLEGKTAVVLGAGAMASLAATHLGRLGVGSLVLANRTRARADTLAEHSRQAGVPATVVDWGSRAAAFRDADLIVSACGAGMFTVAAADVPLRRGADKPLVCIDLSMPRDIDDSVAARPGIEVVNIEYLHATRTDPTADSQKKALAILAEELGAYSSAQRVRDVVPAVSALRRHAAELVDSELARLDKKTPSLTPAERAEVERTVNRIVDKLLHQPTVRVKELAAHSGSVSYKSALQELFGLAERRAHNSDNLIHIDPASLLHSGGGRAGRSVSLTGAVAQAEAHELADMANRGRTVNQQHRHTVTAHRINPRAAGQGR</sequence>
<dbReference type="PIRSF" id="PIRSF000445">
    <property type="entry name" value="4pyrrol_synth_GluRdtase"/>
    <property type="match status" value="1"/>
</dbReference>
<dbReference type="EC" id="1.2.1.70" evidence="3 8"/>
<feature type="binding site" evidence="8 10">
    <location>
        <position position="109"/>
    </location>
    <ligand>
        <name>substrate</name>
    </ligand>
</feature>
<comment type="similarity">
    <text evidence="2 8 13">Belongs to the glutamyl-tRNA reductase family.</text>
</comment>
<evidence type="ECO:0000259" key="15">
    <source>
        <dbReference type="Pfam" id="PF00745"/>
    </source>
</evidence>
<keyword evidence="4 8" id="KW-0521">NADP</keyword>
<keyword evidence="19" id="KW-1185">Reference proteome</keyword>
<dbReference type="SUPFAM" id="SSF69075">
    <property type="entry name" value="Glutamyl tRNA-reductase dimerization domain"/>
    <property type="match status" value="1"/>
</dbReference>
<evidence type="ECO:0000259" key="16">
    <source>
        <dbReference type="Pfam" id="PF01488"/>
    </source>
</evidence>
<organism evidence="18 19">
    <name type="scientific">Corynebacterium mendelii</name>
    <dbReference type="NCBI Taxonomy" id="2765362"/>
    <lineage>
        <taxon>Bacteria</taxon>
        <taxon>Bacillati</taxon>
        <taxon>Actinomycetota</taxon>
        <taxon>Actinomycetes</taxon>
        <taxon>Mycobacteriales</taxon>
        <taxon>Corynebacteriaceae</taxon>
        <taxon>Corynebacterium</taxon>
    </lineage>
</organism>
<evidence type="ECO:0000256" key="7">
    <source>
        <dbReference type="ARBA" id="ARBA00047464"/>
    </source>
</evidence>